<reference evidence="1" key="1">
    <citation type="submission" date="2021-06" db="EMBL/GenBank/DDBJ databases">
        <authorList>
            <person name="Kallberg Y."/>
            <person name="Tangrot J."/>
            <person name="Rosling A."/>
        </authorList>
    </citation>
    <scope>NUCLEOTIDE SEQUENCE</scope>
    <source>
        <strain evidence="1">FL130A</strain>
    </source>
</reference>
<name>A0A9N9C4A8_9GLOM</name>
<dbReference type="AlphaFoldDB" id="A0A9N9C4A8"/>
<dbReference type="EMBL" id="CAJVPS010003508">
    <property type="protein sequence ID" value="CAG8590280.1"/>
    <property type="molecule type" value="Genomic_DNA"/>
</dbReference>
<comment type="caution">
    <text evidence="1">The sequence shown here is derived from an EMBL/GenBank/DDBJ whole genome shotgun (WGS) entry which is preliminary data.</text>
</comment>
<dbReference type="Proteomes" id="UP000789508">
    <property type="component" value="Unassembled WGS sequence"/>
</dbReference>
<proteinExistence type="predicted"/>
<evidence type="ECO:0000313" key="1">
    <source>
        <dbReference type="EMBL" id="CAG8590280.1"/>
    </source>
</evidence>
<organism evidence="1 2">
    <name type="scientific">Ambispora leptoticha</name>
    <dbReference type="NCBI Taxonomy" id="144679"/>
    <lineage>
        <taxon>Eukaryota</taxon>
        <taxon>Fungi</taxon>
        <taxon>Fungi incertae sedis</taxon>
        <taxon>Mucoromycota</taxon>
        <taxon>Glomeromycotina</taxon>
        <taxon>Glomeromycetes</taxon>
        <taxon>Archaeosporales</taxon>
        <taxon>Ambisporaceae</taxon>
        <taxon>Ambispora</taxon>
    </lineage>
</organism>
<evidence type="ECO:0000313" key="2">
    <source>
        <dbReference type="Proteomes" id="UP000789508"/>
    </source>
</evidence>
<sequence length="106" mass="12054">MSHAVTDIINTHNLSFKTDTYTLSQHSTELMSSLSNRHDRRLVLTRLKNLGFNQEQIAVLMKPGRHKNENEANHNRFTPSWLRSELGNSGLSAEIINATKIQISLL</sequence>
<accession>A0A9N9C4A8</accession>
<keyword evidence="2" id="KW-1185">Reference proteome</keyword>
<gene>
    <name evidence="1" type="ORF">ALEPTO_LOCUS7673</name>
</gene>
<protein>
    <submittedName>
        <fullName evidence="1">12998_t:CDS:1</fullName>
    </submittedName>
</protein>